<evidence type="ECO:0000256" key="2">
    <source>
        <dbReference type="SAM" id="Phobius"/>
    </source>
</evidence>
<dbReference type="OrthoDB" id="366726at2"/>
<protein>
    <submittedName>
        <fullName evidence="3">Uncharacterized protein</fullName>
    </submittedName>
</protein>
<feature type="transmembrane region" description="Helical" evidence="2">
    <location>
        <begin position="6"/>
        <end position="24"/>
    </location>
</feature>
<keyword evidence="2" id="KW-0472">Membrane</keyword>
<dbReference type="Proteomes" id="UP000295558">
    <property type="component" value="Unassembled WGS sequence"/>
</dbReference>
<dbReference type="EMBL" id="SNZK01000017">
    <property type="protein sequence ID" value="TDR50828.1"/>
    <property type="molecule type" value="Genomic_DNA"/>
</dbReference>
<feature type="region of interest" description="Disordered" evidence="1">
    <location>
        <begin position="51"/>
        <end position="83"/>
    </location>
</feature>
<feature type="transmembrane region" description="Helical" evidence="2">
    <location>
        <begin position="31"/>
        <end position="48"/>
    </location>
</feature>
<keyword evidence="4" id="KW-1185">Reference proteome</keyword>
<evidence type="ECO:0000313" key="4">
    <source>
        <dbReference type="Proteomes" id="UP000295558"/>
    </source>
</evidence>
<gene>
    <name evidence="3" type="ORF">DFP96_11740</name>
</gene>
<proteinExistence type="predicted"/>
<sequence>MAVLGALSIVGFIIGIVWLIVNAIRKKGKKVPLIVIAVCLVSTIVAVSNSDSSEASDKGDTNTSTVKKTPSKNKDDSVSKEDVQKSVDKVVKEYDSSWQTNWKDAWSETKTKADLSSLRSNMDNLTIKYDSLKNYLSTNEVFKENEDLQNFSRKMTESINLRLQSIKQISTAIDNNEDMTQASDNVVETVKQADTALIQAIASALQAGYETN</sequence>
<keyword evidence="2" id="KW-0812">Transmembrane</keyword>
<feature type="compositionally biased region" description="Basic and acidic residues" evidence="1">
    <location>
        <begin position="72"/>
        <end position="83"/>
    </location>
</feature>
<dbReference type="AlphaFoldDB" id="A0A4R6ZFB5"/>
<dbReference type="RefSeq" id="WP_133621159.1">
    <property type="nucleotide sequence ID" value="NZ_SNZK01000017.1"/>
</dbReference>
<comment type="caution">
    <text evidence="3">The sequence shown here is derived from an EMBL/GenBank/DDBJ whole genome shotgun (WGS) entry which is preliminary data.</text>
</comment>
<accession>A0A4R6ZFB5</accession>
<name>A0A4R6ZFB5_9LIST</name>
<keyword evidence="2" id="KW-1133">Transmembrane helix</keyword>
<organism evidence="3 4">
    <name type="scientific">Listeria rocourtiae</name>
    <dbReference type="NCBI Taxonomy" id="647910"/>
    <lineage>
        <taxon>Bacteria</taxon>
        <taxon>Bacillati</taxon>
        <taxon>Bacillota</taxon>
        <taxon>Bacilli</taxon>
        <taxon>Bacillales</taxon>
        <taxon>Listeriaceae</taxon>
        <taxon>Listeria</taxon>
    </lineage>
</organism>
<evidence type="ECO:0000313" key="3">
    <source>
        <dbReference type="EMBL" id="TDR50828.1"/>
    </source>
</evidence>
<evidence type="ECO:0000256" key="1">
    <source>
        <dbReference type="SAM" id="MobiDB-lite"/>
    </source>
</evidence>
<reference evidence="3 4" key="1">
    <citation type="submission" date="2019-03" db="EMBL/GenBank/DDBJ databases">
        <title>Genomic Encyclopedia of Type Strains, Phase III (KMG-III): the genomes of soil and plant-associated and newly described type strains.</title>
        <authorList>
            <person name="Whitman W."/>
        </authorList>
    </citation>
    <scope>NUCLEOTIDE SEQUENCE [LARGE SCALE GENOMIC DNA]</scope>
    <source>
        <strain evidence="3 4">CECT 7972</strain>
    </source>
</reference>